<keyword evidence="1" id="KW-1015">Disulfide bond</keyword>
<name>A0A814VUN9_9BILA</name>
<dbReference type="GO" id="GO:0006508">
    <property type="term" value="P:proteolysis"/>
    <property type="evidence" value="ECO:0007669"/>
    <property type="project" value="InterPro"/>
</dbReference>
<dbReference type="SMART" id="SM00020">
    <property type="entry name" value="Tryp_SPc"/>
    <property type="match status" value="1"/>
</dbReference>
<accession>A0A814VUN9</accession>
<reference evidence="4" key="1">
    <citation type="submission" date="2021-02" db="EMBL/GenBank/DDBJ databases">
        <authorList>
            <person name="Nowell W R."/>
        </authorList>
    </citation>
    <scope>NUCLEOTIDE SEQUENCE</scope>
</reference>
<dbReference type="EMBL" id="CAJNOM010000183">
    <property type="protein sequence ID" value="CAF1192758.1"/>
    <property type="molecule type" value="Genomic_DNA"/>
</dbReference>
<keyword evidence="5" id="KW-1185">Reference proteome</keyword>
<dbReference type="SUPFAM" id="SSF50494">
    <property type="entry name" value="Trypsin-like serine proteases"/>
    <property type="match status" value="1"/>
</dbReference>
<dbReference type="GO" id="GO:0004252">
    <property type="term" value="F:serine-type endopeptidase activity"/>
    <property type="evidence" value="ECO:0007669"/>
    <property type="project" value="InterPro"/>
</dbReference>
<dbReference type="Pfam" id="PF00089">
    <property type="entry name" value="Trypsin"/>
    <property type="match status" value="1"/>
</dbReference>
<evidence type="ECO:0000313" key="4">
    <source>
        <dbReference type="EMBL" id="CAF1192758.1"/>
    </source>
</evidence>
<protein>
    <recommendedName>
        <fullName evidence="3">Peptidase S1 domain-containing protein</fullName>
    </recommendedName>
</protein>
<dbReference type="InterPro" id="IPR001314">
    <property type="entry name" value="Peptidase_S1A"/>
</dbReference>
<dbReference type="CDD" id="cd00190">
    <property type="entry name" value="Tryp_SPc"/>
    <property type="match status" value="1"/>
</dbReference>
<dbReference type="PANTHER" id="PTHR24252">
    <property type="entry name" value="ACROSIN-RELATED"/>
    <property type="match status" value="1"/>
</dbReference>
<keyword evidence="2" id="KW-0732">Signal</keyword>
<dbReference type="InterPro" id="IPR009003">
    <property type="entry name" value="Peptidase_S1_PA"/>
</dbReference>
<evidence type="ECO:0000256" key="2">
    <source>
        <dbReference type="SAM" id="SignalP"/>
    </source>
</evidence>
<dbReference type="PANTHER" id="PTHR24252:SF7">
    <property type="entry name" value="HYALIN"/>
    <property type="match status" value="1"/>
</dbReference>
<proteinExistence type="predicted"/>
<feature type="chain" id="PRO_5032606223" description="Peptidase S1 domain-containing protein" evidence="2">
    <location>
        <begin position="22"/>
        <end position="383"/>
    </location>
</feature>
<feature type="domain" description="Peptidase S1" evidence="3">
    <location>
        <begin position="126"/>
        <end position="381"/>
    </location>
</feature>
<dbReference type="AlphaFoldDB" id="A0A814VUN9"/>
<comment type="caution">
    <text evidence="4">The sequence shown here is derived from an EMBL/GenBank/DDBJ whole genome shotgun (WGS) entry which is preliminary data.</text>
</comment>
<dbReference type="Gene3D" id="2.40.10.10">
    <property type="entry name" value="Trypsin-like serine proteases"/>
    <property type="match status" value="1"/>
</dbReference>
<evidence type="ECO:0000259" key="3">
    <source>
        <dbReference type="PROSITE" id="PS50240"/>
    </source>
</evidence>
<organism evidence="4 5">
    <name type="scientific">Adineta steineri</name>
    <dbReference type="NCBI Taxonomy" id="433720"/>
    <lineage>
        <taxon>Eukaryota</taxon>
        <taxon>Metazoa</taxon>
        <taxon>Spiralia</taxon>
        <taxon>Gnathifera</taxon>
        <taxon>Rotifera</taxon>
        <taxon>Eurotatoria</taxon>
        <taxon>Bdelloidea</taxon>
        <taxon>Adinetida</taxon>
        <taxon>Adinetidae</taxon>
        <taxon>Adineta</taxon>
    </lineage>
</organism>
<dbReference type="PRINTS" id="PR00722">
    <property type="entry name" value="CHYMOTRYPSIN"/>
</dbReference>
<sequence>MFIRVLLLLLILVNYSNHAQASSSSSWSLSIPLPDGTRHVIQMPSRPSNSIDEISPPTCHNCFNFRTLNAEKRMIVEPCGGPNCVSIINSTNLYEHEPTKKYNFSQCGMIDNSKYSIINKALQLKVSTGVRNTLRPAEYPWLVRIESRTNIFSRIVTLCGGTLIHPQWIVTAAHCMFDSKTDRLYPTSGIALYMGHYDRLSTSLNEYITRPSLYVTHPKFRITKYSPAPVHDLALIKLAKPVPLSRSIGIACLPDRTDKLTDGTLAFTAGWGHASPGSTAVNEPRKARLKISSRACRQLMIDRNIHICGRNERGNNICSGDSGTGLMVHAGIKSNNNQTDWKWHIFGVASFGLDECSPRVNHDNAFASISTDIDWIHDVINKY</sequence>
<feature type="signal peptide" evidence="2">
    <location>
        <begin position="1"/>
        <end position="21"/>
    </location>
</feature>
<dbReference type="PROSITE" id="PS50240">
    <property type="entry name" value="TRYPSIN_DOM"/>
    <property type="match status" value="1"/>
</dbReference>
<evidence type="ECO:0000313" key="5">
    <source>
        <dbReference type="Proteomes" id="UP000663832"/>
    </source>
</evidence>
<dbReference type="InterPro" id="IPR018114">
    <property type="entry name" value="TRYPSIN_HIS"/>
</dbReference>
<dbReference type="Proteomes" id="UP000663832">
    <property type="component" value="Unassembled WGS sequence"/>
</dbReference>
<dbReference type="OrthoDB" id="10059102at2759"/>
<dbReference type="PROSITE" id="PS00134">
    <property type="entry name" value="TRYPSIN_HIS"/>
    <property type="match status" value="1"/>
</dbReference>
<gene>
    <name evidence="4" type="ORF">QVE165_LOCUS25347</name>
</gene>
<evidence type="ECO:0000256" key="1">
    <source>
        <dbReference type="ARBA" id="ARBA00023157"/>
    </source>
</evidence>
<dbReference type="InterPro" id="IPR043504">
    <property type="entry name" value="Peptidase_S1_PA_chymotrypsin"/>
</dbReference>
<dbReference type="InterPro" id="IPR001254">
    <property type="entry name" value="Trypsin_dom"/>
</dbReference>